<dbReference type="RefSeq" id="XP_014154122.1">
    <property type="nucleotide sequence ID" value="XM_014298647.1"/>
</dbReference>
<accession>A0A0L0FTR8</accession>
<evidence type="ECO:0000313" key="16">
    <source>
        <dbReference type="Proteomes" id="UP000054560"/>
    </source>
</evidence>
<evidence type="ECO:0000256" key="7">
    <source>
        <dbReference type="ARBA" id="ARBA00023242"/>
    </source>
</evidence>
<dbReference type="GO" id="GO:0051315">
    <property type="term" value="P:attachment of mitotic spindle microtubules to kinetochore"/>
    <property type="evidence" value="ECO:0007669"/>
    <property type="project" value="UniProtKB-UniRule"/>
</dbReference>
<protein>
    <recommendedName>
        <fullName evidence="10">Kinetochore protein NDC80</fullName>
    </recommendedName>
</protein>
<evidence type="ECO:0000256" key="8">
    <source>
        <dbReference type="ARBA" id="ARBA00023306"/>
    </source>
</evidence>
<keyword evidence="9 10" id="KW-0137">Centromere</keyword>
<feature type="compositionally biased region" description="Polar residues" evidence="12">
    <location>
        <begin position="1"/>
        <end position="19"/>
    </location>
</feature>
<proteinExistence type="inferred from homology"/>
<organism evidence="15 16">
    <name type="scientific">Sphaeroforma arctica JP610</name>
    <dbReference type="NCBI Taxonomy" id="667725"/>
    <lineage>
        <taxon>Eukaryota</taxon>
        <taxon>Ichthyosporea</taxon>
        <taxon>Ichthyophonida</taxon>
        <taxon>Sphaeroforma</taxon>
    </lineage>
</organism>
<keyword evidence="8 10" id="KW-0131">Cell cycle</keyword>
<dbReference type="InterPro" id="IPR057091">
    <property type="entry name" value="NDC80_loop"/>
</dbReference>
<evidence type="ECO:0000259" key="14">
    <source>
        <dbReference type="Pfam" id="PF24487"/>
    </source>
</evidence>
<gene>
    <name evidence="15" type="ORF">SARC_07416</name>
</gene>
<name>A0A0L0FTR8_9EUKA</name>
<dbReference type="EMBL" id="KQ242183">
    <property type="protein sequence ID" value="KNC80220.1"/>
    <property type="molecule type" value="Genomic_DNA"/>
</dbReference>
<comment type="subunit">
    <text evidence="10">Component of the NDC80 complex.</text>
</comment>
<dbReference type="OrthoDB" id="7459479at2759"/>
<keyword evidence="5 10" id="KW-0995">Kinetochore</keyword>
<sequence>MNRSGLKTVSDSQANSMNGRMSMGVQRGPRKPDAASSRRSMIPVAPSRGLAYSNSNASQESYRDSGSSHAGYARQSMATGRRRSATRGEIQPPKKDRRSTGFGHHQSSMAMSRRSSIYGERSANKDTRPLSDKEYRKQCCAHMFRYLTTNGYSHPISIKLLTQPMMKDFLRIFQFLYTQLDNGYKFPENNTERTIPEVIILMKGVRYPFVLKQSSLLAFTPMEWPSLLGALHWLVELCQYNEGIGPAPYFYSVSEFDEGVPRDAQAQHVFEYVSKAYASFMLGTGDDDDDDGTDLTLFSRRKDSLLERKQQIDQSIDRLKNESVRYTQGPTPLQEATQMKADCESDMRKFVRVIQDYERKLMSRQKKLAEKTALVEQARKEAAQLQAESSHLNNVLANQELSPTDVLRINMDRAHLKKSLEDAQKQKEDSDMKLFEREKEITLATQEIHRKIYAYHELAGSIGVVPSSAKNAAGMRYELEYKSSEPEPERNLLGYLKDTITPALQKLKLSHSANIREVQNSLLEAQEEHEQVNEDLTESNNRLNDLRNKLHRLEAQYRDKKDIANSTLRSLQMAEDELEEQVTQMDIVYHDGSLQRLQAQYEDQVQRQVAERNQMIPALYASLNDAVSLKEHVSDQLDQLNKMACAAINDIMSFQR</sequence>
<dbReference type="InterPro" id="IPR055260">
    <property type="entry name" value="Ndc80_CH"/>
</dbReference>
<evidence type="ECO:0000256" key="1">
    <source>
        <dbReference type="ARBA" id="ARBA00007050"/>
    </source>
</evidence>
<dbReference type="InterPro" id="IPR005550">
    <property type="entry name" value="Kinetochore_Ndc80"/>
</dbReference>
<dbReference type="InterPro" id="IPR038273">
    <property type="entry name" value="Ndc80_sf"/>
</dbReference>
<keyword evidence="7 10" id="KW-0539">Nucleus</keyword>
<feature type="region of interest" description="Disordered" evidence="12">
    <location>
        <begin position="1"/>
        <end position="130"/>
    </location>
</feature>
<dbReference type="Gene3D" id="1.10.418.30">
    <property type="entry name" value="Ncd80 complex, Ncd80 subunit"/>
    <property type="match status" value="1"/>
</dbReference>
<feature type="domain" description="Kinetochore protein NDC80 loop region" evidence="14">
    <location>
        <begin position="415"/>
        <end position="640"/>
    </location>
</feature>
<comment type="function">
    <text evidence="10">Acts as a component of the essential kinetochore-associated NDC80 complex, which is required for chromosome segregation and spindle checkpoint activity.</text>
</comment>
<dbReference type="Pfam" id="PF03801">
    <property type="entry name" value="Ndc80_HEC"/>
    <property type="match status" value="1"/>
</dbReference>
<evidence type="ECO:0000256" key="2">
    <source>
        <dbReference type="ARBA" id="ARBA00022454"/>
    </source>
</evidence>
<keyword evidence="4 10" id="KW-0498">Mitosis</keyword>
<evidence type="ECO:0000256" key="11">
    <source>
        <dbReference type="SAM" id="Coils"/>
    </source>
</evidence>
<reference evidence="15 16" key="1">
    <citation type="submission" date="2011-02" db="EMBL/GenBank/DDBJ databases">
        <title>The Genome Sequence of Sphaeroforma arctica JP610.</title>
        <authorList>
            <consortium name="The Broad Institute Genome Sequencing Platform"/>
            <person name="Russ C."/>
            <person name="Cuomo C."/>
            <person name="Young S.K."/>
            <person name="Zeng Q."/>
            <person name="Gargeya S."/>
            <person name="Alvarado L."/>
            <person name="Berlin A."/>
            <person name="Chapman S.B."/>
            <person name="Chen Z."/>
            <person name="Freedman E."/>
            <person name="Gellesch M."/>
            <person name="Goldberg J."/>
            <person name="Griggs A."/>
            <person name="Gujja S."/>
            <person name="Heilman E."/>
            <person name="Heiman D."/>
            <person name="Howarth C."/>
            <person name="Mehta T."/>
            <person name="Neiman D."/>
            <person name="Pearson M."/>
            <person name="Roberts A."/>
            <person name="Saif S."/>
            <person name="Shea T."/>
            <person name="Shenoy N."/>
            <person name="Sisk P."/>
            <person name="Stolte C."/>
            <person name="Sykes S."/>
            <person name="White J."/>
            <person name="Yandava C."/>
            <person name="Burger G."/>
            <person name="Gray M.W."/>
            <person name="Holland P.W.H."/>
            <person name="King N."/>
            <person name="Lang F.B.F."/>
            <person name="Roger A.J."/>
            <person name="Ruiz-Trillo I."/>
            <person name="Haas B."/>
            <person name="Nusbaum C."/>
            <person name="Birren B."/>
        </authorList>
    </citation>
    <scope>NUCLEOTIDE SEQUENCE [LARGE SCALE GENOMIC DNA]</scope>
    <source>
        <strain evidence="15 16">JP610</strain>
    </source>
</reference>
<feature type="coiled-coil region" evidence="11">
    <location>
        <begin position="368"/>
        <end position="433"/>
    </location>
</feature>
<keyword evidence="2 10" id="KW-0158">Chromosome</keyword>
<evidence type="ECO:0000256" key="3">
    <source>
        <dbReference type="ARBA" id="ARBA00022618"/>
    </source>
</evidence>
<feature type="coiled-coil region" evidence="11">
    <location>
        <begin position="515"/>
        <end position="614"/>
    </location>
</feature>
<keyword evidence="6 11" id="KW-0175">Coiled coil</keyword>
<dbReference type="PANTHER" id="PTHR10643:SF2">
    <property type="entry name" value="KINETOCHORE PROTEIN NDC80 HOMOLOG"/>
    <property type="match status" value="1"/>
</dbReference>
<dbReference type="PANTHER" id="PTHR10643">
    <property type="entry name" value="KINETOCHORE PROTEIN NDC80"/>
    <property type="match status" value="1"/>
</dbReference>
<evidence type="ECO:0000259" key="13">
    <source>
        <dbReference type="Pfam" id="PF03801"/>
    </source>
</evidence>
<keyword evidence="3 10" id="KW-0132">Cell division</keyword>
<evidence type="ECO:0000256" key="5">
    <source>
        <dbReference type="ARBA" id="ARBA00022838"/>
    </source>
</evidence>
<evidence type="ECO:0000256" key="6">
    <source>
        <dbReference type="ARBA" id="ARBA00023054"/>
    </source>
</evidence>
<keyword evidence="16" id="KW-1185">Reference proteome</keyword>
<evidence type="ECO:0000256" key="9">
    <source>
        <dbReference type="ARBA" id="ARBA00023328"/>
    </source>
</evidence>
<feature type="domain" description="Kinetochore protein Ndc80 CH" evidence="13">
    <location>
        <begin position="97"/>
        <end position="242"/>
    </location>
</feature>
<feature type="compositionally biased region" description="Polar residues" evidence="12">
    <location>
        <begin position="52"/>
        <end position="68"/>
    </location>
</feature>
<dbReference type="eggNOG" id="KOG0995">
    <property type="taxonomic scope" value="Eukaryota"/>
</dbReference>
<evidence type="ECO:0000256" key="4">
    <source>
        <dbReference type="ARBA" id="ARBA00022776"/>
    </source>
</evidence>
<evidence type="ECO:0000256" key="10">
    <source>
        <dbReference type="RuleBase" id="RU368072"/>
    </source>
</evidence>
<dbReference type="GO" id="GO:0031262">
    <property type="term" value="C:Ndc80 complex"/>
    <property type="evidence" value="ECO:0007669"/>
    <property type="project" value="UniProtKB-UniRule"/>
</dbReference>
<dbReference type="AlphaFoldDB" id="A0A0L0FTR8"/>
<comment type="subcellular location">
    <subcellularLocation>
        <location evidence="10">Chromosome</location>
        <location evidence="10">Centromere</location>
        <location evidence="10">Kinetochore</location>
    </subcellularLocation>
    <subcellularLocation>
        <location evidence="10">Nucleus</location>
    </subcellularLocation>
</comment>
<evidence type="ECO:0000256" key="12">
    <source>
        <dbReference type="SAM" id="MobiDB-lite"/>
    </source>
</evidence>
<feature type="compositionally biased region" description="Polar residues" evidence="12">
    <location>
        <begin position="105"/>
        <end position="115"/>
    </location>
</feature>
<dbReference type="Proteomes" id="UP000054560">
    <property type="component" value="Unassembled WGS sequence"/>
</dbReference>
<evidence type="ECO:0000313" key="15">
    <source>
        <dbReference type="EMBL" id="KNC80220.1"/>
    </source>
</evidence>
<dbReference type="Pfam" id="PF24487">
    <property type="entry name" value="NDC80_loop"/>
    <property type="match status" value="1"/>
</dbReference>
<dbReference type="STRING" id="667725.A0A0L0FTR8"/>
<comment type="similarity">
    <text evidence="1 10">Belongs to the NDC80/HEC1 family.</text>
</comment>
<dbReference type="GO" id="GO:0051301">
    <property type="term" value="P:cell division"/>
    <property type="evidence" value="ECO:0007669"/>
    <property type="project" value="UniProtKB-UniRule"/>
</dbReference>
<dbReference type="GeneID" id="25907920"/>
<dbReference type="GO" id="GO:0005634">
    <property type="term" value="C:nucleus"/>
    <property type="evidence" value="ECO:0007669"/>
    <property type="project" value="UniProtKB-SubCell"/>
</dbReference>